<evidence type="ECO:0000256" key="1">
    <source>
        <dbReference type="SAM" id="Phobius"/>
    </source>
</evidence>
<dbReference type="KEGG" id="scn:Solca_4232"/>
<gene>
    <name evidence="2" type="ordered locus">Solca_4232</name>
</gene>
<proteinExistence type="predicted"/>
<dbReference type="Proteomes" id="UP000007590">
    <property type="component" value="Chromosome"/>
</dbReference>
<feature type="transmembrane region" description="Helical" evidence="1">
    <location>
        <begin position="195"/>
        <end position="216"/>
    </location>
</feature>
<dbReference type="eggNOG" id="COG1377">
    <property type="taxonomic scope" value="Bacteria"/>
</dbReference>
<keyword evidence="1" id="KW-0812">Transmembrane</keyword>
<name>H8KLR8_SOLCM</name>
<reference evidence="2" key="1">
    <citation type="submission" date="2012-02" db="EMBL/GenBank/DDBJ databases">
        <title>The complete genome of Solitalea canadensis DSM 3403.</title>
        <authorList>
            <consortium name="US DOE Joint Genome Institute (JGI-PGF)"/>
            <person name="Lucas S."/>
            <person name="Copeland A."/>
            <person name="Lapidus A."/>
            <person name="Glavina del Rio T."/>
            <person name="Dalin E."/>
            <person name="Tice H."/>
            <person name="Bruce D."/>
            <person name="Goodwin L."/>
            <person name="Pitluck S."/>
            <person name="Peters L."/>
            <person name="Ovchinnikova G."/>
            <person name="Lu M."/>
            <person name="Kyrpides N."/>
            <person name="Mavromatis K."/>
            <person name="Ivanova N."/>
            <person name="Brettin T."/>
            <person name="Detter J.C."/>
            <person name="Han C."/>
            <person name="Larimer F."/>
            <person name="Land M."/>
            <person name="Hauser L."/>
            <person name="Markowitz V."/>
            <person name="Cheng J.-F."/>
            <person name="Hugenholtz P."/>
            <person name="Woyke T."/>
            <person name="Wu D."/>
            <person name="Spring S."/>
            <person name="Schroeder M."/>
            <person name="Kopitz M."/>
            <person name="Brambilla E."/>
            <person name="Klenk H.-P."/>
            <person name="Eisen J.A."/>
        </authorList>
    </citation>
    <scope>NUCLEOTIDE SEQUENCE</scope>
    <source>
        <strain evidence="2">DSM 3403</strain>
    </source>
</reference>
<feature type="transmembrane region" description="Helical" evidence="1">
    <location>
        <begin position="156"/>
        <end position="174"/>
    </location>
</feature>
<sequence length="296" mass="33952">MQYKINLREERDFGQKINAVFTFLQQNFKPLFRSLLFIAGPTSLLGGIFMGLHQSRFMDFALNENPSETIGNYNIFRDLFNPNYFLAILFLIISFILVFQSVYGYLVAYLEDKNRPITTDMVWEHVKQKFFFSFFAIIVLGITMMLASLVFLIPGIYLAVAFQLALIIIAMEKIDVFELISRCIYLIRGKWWSTFGLIFIISMIQGMMGVVFNVPLYIITFAKAFHVGEVNDSNNFFFIISTVISTVGTVLLYSLSALAMAFQYFNLVERKEGVGLLEEVDKLGKSQPINDNEGDF</sequence>
<evidence type="ECO:0000313" key="3">
    <source>
        <dbReference type="Proteomes" id="UP000007590"/>
    </source>
</evidence>
<protein>
    <recommendedName>
        <fullName evidence="4">Glycerophosphoryl diester phosphodiesterase membrane domain-containing protein</fullName>
    </recommendedName>
</protein>
<dbReference type="RefSeq" id="WP_014682444.1">
    <property type="nucleotide sequence ID" value="NC_017770.1"/>
</dbReference>
<feature type="transmembrane region" description="Helical" evidence="1">
    <location>
        <begin position="236"/>
        <end position="262"/>
    </location>
</feature>
<feature type="transmembrane region" description="Helical" evidence="1">
    <location>
        <begin position="130"/>
        <end position="150"/>
    </location>
</feature>
<feature type="transmembrane region" description="Helical" evidence="1">
    <location>
        <begin position="84"/>
        <end position="110"/>
    </location>
</feature>
<dbReference type="HOGENOM" id="CLU_081217_0_0_10"/>
<accession>H8KLR8</accession>
<dbReference type="OrthoDB" id="1049480at2"/>
<feature type="transmembrane region" description="Helical" evidence="1">
    <location>
        <begin position="31"/>
        <end position="52"/>
    </location>
</feature>
<dbReference type="EMBL" id="CP003349">
    <property type="protein sequence ID" value="AFD09222.1"/>
    <property type="molecule type" value="Genomic_DNA"/>
</dbReference>
<organism evidence="2 3">
    <name type="scientific">Solitalea canadensis (strain ATCC 29591 / DSM 3403 / JCM 21819 / LMG 8368 / NBRC 15130 / NCIMB 12057 / USAM 9D)</name>
    <name type="common">Flexibacter canadensis</name>
    <dbReference type="NCBI Taxonomy" id="929556"/>
    <lineage>
        <taxon>Bacteria</taxon>
        <taxon>Pseudomonadati</taxon>
        <taxon>Bacteroidota</taxon>
        <taxon>Sphingobacteriia</taxon>
        <taxon>Sphingobacteriales</taxon>
        <taxon>Sphingobacteriaceae</taxon>
        <taxon>Solitalea</taxon>
    </lineage>
</organism>
<dbReference type="STRING" id="929556.Solca_4232"/>
<keyword evidence="1" id="KW-0472">Membrane</keyword>
<keyword evidence="3" id="KW-1185">Reference proteome</keyword>
<evidence type="ECO:0008006" key="4">
    <source>
        <dbReference type="Google" id="ProtNLM"/>
    </source>
</evidence>
<dbReference type="AlphaFoldDB" id="H8KLR8"/>
<keyword evidence="1" id="KW-1133">Transmembrane helix</keyword>
<evidence type="ECO:0000313" key="2">
    <source>
        <dbReference type="EMBL" id="AFD09222.1"/>
    </source>
</evidence>